<dbReference type="AlphaFoldDB" id="A0A3M9N9X4"/>
<feature type="domain" description="Soluble ligand binding" evidence="5">
    <location>
        <begin position="680"/>
        <end position="731"/>
    </location>
</feature>
<evidence type="ECO:0000313" key="7">
    <source>
        <dbReference type="Proteomes" id="UP000267223"/>
    </source>
</evidence>
<organism evidence="6 7">
    <name type="scientific">Hanamia caeni</name>
    <dbReference type="NCBI Taxonomy" id="2294116"/>
    <lineage>
        <taxon>Bacteria</taxon>
        <taxon>Pseudomonadati</taxon>
        <taxon>Bacteroidota</taxon>
        <taxon>Chitinophagia</taxon>
        <taxon>Chitinophagales</taxon>
        <taxon>Chitinophagaceae</taxon>
        <taxon>Hanamia</taxon>
    </lineage>
</organism>
<evidence type="ECO:0000256" key="2">
    <source>
        <dbReference type="SAM" id="Coils"/>
    </source>
</evidence>
<feature type="domain" description="Polysaccharide export protein N-terminal" evidence="4">
    <location>
        <begin position="133"/>
        <end position="207"/>
    </location>
</feature>
<feature type="chain" id="PRO_5017970754" description="Polysaccharide export protein" evidence="3">
    <location>
        <begin position="34"/>
        <end position="785"/>
    </location>
</feature>
<evidence type="ECO:0000259" key="5">
    <source>
        <dbReference type="Pfam" id="PF10531"/>
    </source>
</evidence>
<dbReference type="Pfam" id="PF02563">
    <property type="entry name" value="Poly_export"/>
    <property type="match status" value="1"/>
</dbReference>
<feature type="domain" description="Soluble ligand binding" evidence="5">
    <location>
        <begin position="214"/>
        <end position="259"/>
    </location>
</feature>
<reference evidence="6 7" key="1">
    <citation type="submission" date="2018-11" db="EMBL/GenBank/DDBJ databases">
        <title>Draft genome sequence of Ferruginibacter sp. BO-59.</title>
        <authorList>
            <person name="Im W.T."/>
        </authorList>
    </citation>
    <scope>NUCLEOTIDE SEQUENCE [LARGE SCALE GENOMIC DNA]</scope>
    <source>
        <strain evidence="6 7">BO-59</strain>
    </source>
</reference>
<keyword evidence="2" id="KW-0175">Coiled coil</keyword>
<keyword evidence="1 3" id="KW-0732">Signal</keyword>
<dbReference type="PANTHER" id="PTHR33619">
    <property type="entry name" value="POLYSACCHARIDE EXPORT PROTEIN GFCE-RELATED"/>
    <property type="match status" value="1"/>
</dbReference>
<dbReference type="InterPro" id="IPR019554">
    <property type="entry name" value="Soluble_ligand-bd"/>
</dbReference>
<dbReference type="EMBL" id="RJJR01000013">
    <property type="protein sequence ID" value="RNI34541.1"/>
    <property type="molecule type" value="Genomic_DNA"/>
</dbReference>
<evidence type="ECO:0000256" key="3">
    <source>
        <dbReference type="SAM" id="SignalP"/>
    </source>
</evidence>
<dbReference type="RefSeq" id="WP_123121600.1">
    <property type="nucleotide sequence ID" value="NZ_RJJR01000013.1"/>
</dbReference>
<dbReference type="Proteomes" id="UP000267223">
    <property type="component" value="Unassembled WGS sequence"/>
</dbReference>
<dbReference type="GO" id="GO:0015159">
    <property type="term" value="F:polysaccharide transmembrane transporter activity"/>
    <property type="evidence" value="ECO:0007669"/>
    <property type="project" value="InterPro"/>
</dbReference>
<evidence type="ECO:0000313" key="6">
    <source>
        <dbReference type="EMBL" id="RNI34541.1"/>
    </source>
</evidence>
<gene>
    <name evidence="6" type="ORF">EFY79_15305</name>
</gene>
<name>A0A3M9N9X4_9BACT</name>
<feature type="domain" description="Soluble ligand binding" evidence="5">
    <location>
        <begin position="389"/>
        <end position="436"/>
    </location>
</feature>
<evidence type="ECO:0000256" key="1">
    <source>
        <dbReference type="ARBA" id="ARBA00022729"/>
    </source>
</evidence>
<proteinExistence type="predicted"/>
<feature type="domain" description="Soluble ligand binding" evidence="5">
    <location>
        <begin position="585"/>
        <end position="631"/>
    </location>
</feature>
<keyword evidence="7" id="KW-1185">Reference proteome</keyword>
<dbReference type="OrthoDB" id="9808948at2"/>
<evidence type="ECO:0000259" key="4">
    <source>
        <dbReference type="Pfam" id="PF02563"/>
    </source>
</evidence>
<dbReference type="Pfam" id="PF10531">
    <property type="entry name" value="SLBB"/>
    <property type="match status" value="6"/>
</dbReference>
<feature type="domain" description="Soluble ligand binding" evidence="5">
    <location>
        <begin position="301"/>
        <end position="338"/>
    </location>
</feature>
<dbReference type="InterPro" id="IPR049712">
    <property type="entry name" value="Poly_export"/>
</dbReference>
<dbReference type="InterPro" id="IPR003715">
    <property type="entry name" value="Poly_export_N"/>
</dbReference>
<comment type="caution">
    <text evidence="6">The sequence shown here is derived from an EMBL/GenBank/DDBJ whole genome shotgun (WGS) entry which is preliminary data.</text>
</comment>
<accession>A0A3M9N9X4</accession>
<feature type="coiled-coil region" evidence="2">
    <location>
        <begin position="61"/>
        <end position="88"/>
    </location>
</feature>
<feature type="signal peptide" evidence="3">
    <location>
        <begin position="1"/>
        <end position="33"/>
    </location>
</feature>
<dbReference type="Gene3D" id="3.10.560.10">
    <property type="entry name" value="Outer membrane lipoprotein wza domain like"/>
    <property type="match status" value="6"/>
</dbReference>
<dbReference type="PANTHER" id="PTHR33619:SF3">
    <property type="entry name" value="POLYSACCHARIDE EXPORT PROTEIN GFCE-RELATED"/>
    <property type="match status" value="1"/>
</dbReference>
<evidence type="ECO:0008006" key="8">
    <source>
        <dbReference type="Google" id="ProtNLM"/>
    </source>
</evidence>
<sequence length="785" mass="86751">MTPLTKGLALHTFWLRLLSIVFISLLCCSTAFAQLPTEQEDLQIDPNALKNASPSELINFLQDFNQQKQKAGEDVHKLQDNLPDASQEKTDIVIKDSTQRDNIKNSFLSPQSVYGSNIFQNSQIMQLSELSTPPPDYPVGVGDHIIVSLWGGADFEQDYIVGRDGSIFPQGLGKITVQGLSFANAKSIIFERFKKVIPKSTNISVSLGQPRSIVVQVSGNVGNPGPKVVSAFTNALNIVAMAGGVTKYGNLRKILISRRGAIIDSIDVYKYLSTGDFGKHLYLENNDFIIVPFYDKKVLASGQFKRPMYYQLKRGEGLDALLGFAGGFTSDAYATGGMIIRNVNEKQTIKTINLNKAVQGDRNGLHEEPLYDGDIILVNAIHPGLTNKVIVKGEVAYPNVYEVKKGDRLFDVINRAGGVTPNSYLDRAYIYKGAGDSTNVKADKIDISLSDINKNDRSKYNIPVDPNDVIEVFNKNQFSDRQLISIDGEVRKPGNYEKYGGMTLKDLLYFANGLKPTAEFGSIEVSSIVDIDSSQKGLVPTRTVVKTYSIDQDLDLDSVTENIVLKPYDQVFVRKNPRFQLQQNIKVEGQVKYPGIYPKLSENERLSSLMARTGGLKENSNAKGAILYRKRMQGQATDSLASSSEPISIDLQNAIDNPGSKFDLILQEGDVVFIPETNPVVAVKGAVQNQLKIYYDKDHPNVGYYVNQAGGFSERPWRKRIYVTRANGKSEKTRNLGFFHLYPKVRPGSVITVPVRPEGKGLSSSITQGFISAIPIALVYLITKL</sequence>
<protein>
    <recommendedName>
        <fullName evidence="8">Polysaccharide export protein</fullName>
    </recommendedName>
</protein>
<feature type="domain" description="Soluble ligand binding" evidence="5">
    <location>
        <begin position="484"/>
        <end position="526"/>
    </location>
</feature>